<dbReference type="Proteomes" id="UP001157439">
    <property type="component" value="Unassembled WGS sequence"/>
</dbReference>
<dbReference type="InterPro" id="IPR037522">
    <property type="entry name" value="HD_GYP_dom"/>
</dbReference>
<evidence type="ECO:0000313" key="5">
    <source>
        <dbReference type="Proteomes" id="UP001157439"/>
    </source>
</evidence>
<evidence type="ECO:0000259" key="2">
    <source>
        <dbReference type="PROSITE" id="PS50110"/>
    </source>
</evidence>
<dbReference type="Pfam" id="PF00072">
    <property type="entry name" value="Response_reg"/>
    <property type="match status" value="1"/>
</dbReference>
<keyword evidence="5" id="KW-1185">Reference proteome</keyword>
<protein>
    <submittedName>
        <fullName evidence="4">Two-component system response regulator</fullName>
    </submittedName>
</protein>
<dbReference type="AlphaFoldDB" id="A0AA37TQH9"/>
<dbReference type="CDD" id="cd19920">
    <property type="entry name" value="REC_PA4781-like"/>
    <property type="match status" value="1"/>
</dbReference>
<dbReference type="PROSITE" id="PS50110">
    <property type="entry name" value="RESPONSE_REGULATORY"/>
    <property type="match status" value="1"/>
</dbReference>
<dbReference type="Pfam" id="PF13487">
    <property type="entry name" value="HD_5"/>
    <property type="match status" value="1"/>
</dbReference>
<dbReference type="SMART" id="SM00471">
    <property type="entry name" value="HDc"/>
    <property type="match status" value="1"/>
</dbReference>
<dbReference type="InterPro" id="IPR003607">
    <property type="entry name" value="HD/PDEase_dom"/>
</dbReference>
<dbReference type="EMBL" id="BSPO01000001">
    <property type="protein sequence ID" value="GLS82437.1"/>
    <property type="molecule type" value="Genomic_DNA"/>
</dbReference>
<evidence type="ECO:0000259" key="3">
    <source>
        <dbReference type="PROSITE" id="PS51832"/>
    </source>
</evidence>
<feature type="modified residue" description="4-aspartylphosphate" evidence="1">
    <location>
        <position position="55"/>
    </location>
</feature>
<dbReference type="PANTHER" id="PTHR45228:SF5">
    <property type="entry name" value="CYCLIC DI-GMP PHOSPHODIESTERASE VC_1348-RELATED"/>
    <property type="match status" value="1"/>
</dbReference>
<reference evidence="4 5" key="1">
    <citation type="journal article" date="2014" name="Int. J. Syst. Evol. Microbiol.">
        <title>Complete genome sequence of Corynebacterium casei LMG S-19264T (=DSM 44701T), isolated from a smear-ripened cheese.</title>
        <authorList>
            <consortium name="US DOE Joint Genome Institute (JGI-PGF)"/>
            <person name="Walter F."/>
            <person name="Albersmeier A."/>
            <person name="Kalinowski J."/>
            <person name="Ruckert C."/>
        </authorList>
    </citation>
    <scope>NUCLEOTIDE SEQUENCE [LARGE SCALE GENOMIC DNA]</scope>
    <source>
        <strain evidence="4 5">NBRC 112785</strain>
    </source>
</reference>
<accession>A0AA37TQH9</accession>
<evidence type="ECO:0000313" key="4">
    <source>
        <dbReference type="EMBL" id="GLS82437.1"/>
    </source>
</evidence>
<comment type="caution">
    <text evidence="4">The sequence shown here is derived from an EMBL/GenBank/DDBJ whole genome shotgun (WGS) entry which is preliminary data.</text>
</comment>
<dbReference type="GO" id="GO:0000160">
    <property type="term" value="P:phosphorelay signal transduction system"/>
    <property type="evidence" value="ECO:0007669"/>
    <property type="project" value="InterPro"/>
</dbReference>
<feature type="domain" description="HD-GYP" evidence="3">
    <location>
        <begin position="142"/>
        <end position="338"/>
    </location>
</feature>
<dbReference type="PANTHER" id="PTHR45228">
    <property type="entry name" value="CYCLIC DI-GMP PHOSPHODIESTERASE TM_0186-RELATED"/>
    <property type="match status" value="1"/>
</dbReference>
<dbReference type="Gene3D" id="3.40.50.2300">
    <property type="match status" value="1"/>
</dbReference>
<dbReference type="CDD" id="cd00077">
    <property type="entry name" value="HDc"/>
    <property type="match status" value="1"/>
</dbReference>
<proteinExistence type="predicted"/>
<evidence type="ECO:0000256" key="1">
    <source>
        <dbReference type="PROSITE-ProRule" id="PRU00169"/>
    </source>
</evidence>
<dbReference type="PROSITE" id="PS51832">
    <property type="entry name" value="HD_GYP"/>
    <property type="match status" value="1"/>
</dbReference>
<dbReference type="Gene3D" id="1.10.3210.10">
    <property type="entry name" value="Hypothetical protein af1432"/>
    <property type="match status" value="1"/>
</dbReference>
<dbReference type="InterPro" id="IPR001789">
    <property type="entry name" value="Sig_transdc_resp-reg_receiver"/>
</dbReference>
<dbReference type="RefSeq" id="WP_095497989.1">
    <property type="nucleotide sequence ID" value="NZ_BSPO01000001.1"/>
</dbReference>
<name>A0AA37TQH9_9GAMM</name>
<keyword evidence="1" id="KW-0597">Phosphoprotein</keyword>
<dbReference type="GO" id="GO:0008081">
    <property type="term" value="F:phosphoric diester hydrolase activity"/>
    <property type="evidence" value="ECO:0007669"/>
    <property type="project" value="UniProtKB-ARBA"/>
</dbReference>
<feature type="domain" description="Response regulatory" evidence="2">
    <location>
        <begin position="6"/>
        <end position="122"/>
    </location>
</feature>
<dbReference type="SMART" id="SM00448">
    <property type="entry name" value="REC"/>
    <property type="match status" value="1"/>
</dbReference>
<sequence>MPDKPTILIVDDAPDNIHILMNLLKTQYKVKAATSGDKALAILANGNNPDLILLDVIMPEMDGYEVCKQIKSNPKTADIPIIFVTANNQVEDEEQGFKLGAVDYLTKPISPSIVKARIRTHLALHHQHQTLEVMVRERTKELESTRLEVVRKLALAGEYKDNTTGSHIERISWFARVVAKQMNMPTNWCELLFHASPMHDIGKIGIPDKVLLKPGKLDADEWEEMKRHSEYGSKILEGSNFSLLKLAQEIALNHHEKWDGSGYPNGMSGESIPISARIVSVVDVYDALTSPRPYKTAWSDDKALDLLKADAGSHFDPNVVEAFEACFEEIKEIRCNIQ</sequence>
<dbReference type="SUPFAM" id="SSF109604">
    <property type="entry name" value="HD-domain/PDEase-like"/>
    <property type="match status" value="1"/>
</dbReference>
<dbReference type="InterPro" id="IPR052020">
    <property type="entry name" value="Cyclic_di-GMP/3'3'-cGAMP_PDE"/>
</dbReference>
<dbReference type="InterPro" id="IPR011006">
    <property type="entry name" value="CheY-like_superfamily"/>
</dbReference>
<organism evidence="4 5">
    <name type="scientific">Paraferrimonas haliotis</name>
    <dbReference type="NCBI Taxonomy" id="2013866"/>
    <lineage>
        <taxon>Bacteria</taxon>
        <taxon>Pseudomonadati</taxon>
        <taxon>Pseudomonadota</taxon>
        <taxon>Gammaproteobacteria</taxon>
        <taxon>Alteromonadales</taxon>
        <taxon>Ferrimonadaceae</taxon>
        <taxon>Paraferrimonas</taxon>
    </lineage>
</organism>
<dbReference type="SUPFAM" id="SSF52172">
    <property type="entry name" value="CheY-like"/>
    <property type="match status" value="1"/>
</dbReference>
<gene>
    <name evidence="4" type="ORF">GCM10007894_04140</name>
</gene>